<reference evidence="1" key="1">
    <citation type="journal article" date="2020" name="G3 (Bethesda)">
        <title>High-Quality Assemblies for Three Invasive Social Wasps from the &lt;i&gt;Vespula&lt;/i&gt; Genus.</title>
        <authorList>
            <person name="Harrop T.W.R."/>
            <person name="Guhlin J."/>
            <person name="McLaughlin G.M."/>
            <person name="Permina E."/>
            <person name="Stockwell P."/>
            <person name="Gilligan J."/>
            <person name="Le Lec M.F."/>
            <person name="Gruber M.A.M."/>
            <person name="Quinn O."/>
            <person name="Lovegrove M."/>
            <person name="Duncan E.J."/>
            <person name="Remnant E.J."/>
            <person name="Van Eeckhoven J."/>
            <person name="Graham B."/>
            <person name="Knapp R.A."/>
            <person name="Langford K.W."/>
            <person name="Kronenberg Z."/>
            <person name="Press M.O."/>
            <person name="Eacker S.M."/>
            <person name="Wilson-Rankin E.E."/>
            <person name="Purcell J."/>
            <person name="Lester P.J."/>
            <person name="Dearden P.K."/>
        </authorList>
    </citation>
    <scope>NUCLEOTIDE SEQUENCE</scope>
    <source>
        <strain evidence="1">Volc-1</strain>
    </source>
</reference>
<protein>
    <submittedName>
        <fullName evidence="1">Uncharacterized protein</fullName>
    </submittedName>
</protein>
<evidence type="ECO:0000313" key="2">
    <source>
        <dbReference type="Proteomes" id="UP000600918"/>
    </source>
</evidence>
<dbReference type="Proteomes" id="UP000600918">
    <property type="component" value="Unassembled WGS sequence"/>
</dbReference>
<comment type="caution">
    <text evidence="1">The sequence shown here is derived from an EMBL/GenBank/DDBJ whole genome shotgun (WGS) entry which is preliminary data.</text>
</comment>
<sequence>MQYVTRTPYGEIEIVQRMRLTFTFPAVKTLQIRQVAHERKREGRKETIPIPIQIPIATAIATATATAIKKEPDSLLTISRLAADTHRSREQFAMTNFLTSTQLHELDEVSFFGHGDATYANR</sequence>
<dbReference type="AlphaFoldDB" id="A0A834P8M5"/>
<organism evidence="1 2">
    <name type="scientific">Vespula pensylvanica</name>
    <name type="common">Western yellow jacket</name>
    <name type="synonym">Wasp</name>
    <dbReference type="NCBI Taxonomy" id="30213"/>
    <lineage>
        <taxon>Eukaryota</taxon>
        <taxon>Metazoa</taxon>
        <taxon>Ecdysozoa</taxon>
        <taxon>Arthropoda</taxon>
        <taxon>Hexapoda</taxon>
        <taxon>Insecta</taxon>
        <taxon>Pterygota</taxon>
        <taxon>Neoptera</taxon>
        <taxon>Endopterygota</taxon>
        <taxon>Hymenoptera</taxon>
        <taxon>Apocrita</taxon>
        <taxon>Aculeata</taxon>
        <taxon>Vespoidea</taxon>
        <taxon>Vespidae</taxon>
        <taxon>Vespinae</taxon>
        <taxon>Vespula</taxon>
    </lineage>
</organism>
<gene>
    <name evidence="1" type="ORF">H0235_004982</name>
</gene>
<accession>A0A834P8M5</accession>
<evidence type="ECO:0000313" key="1">
    <source>
        <dbReference type="EMBL" id="KAF7432058.1"/>
    </source>
</evidence>
<dbReference type="EMBL" id="JACSDY010000003">
    <property type="protein sequence ID" value="KAF7432058.1"/>
    <property type="molecule type" value="Genomic_DNA"/>
</dbReference>
<proteinExistence type="predicted"/>
<name>A0A834P8M5_VESPE</name>
<keyword evidence="2" id="KW-1185">Reference proteome</keyword>